<dbReference type="Pfam" id="PF17931">
    <property type="entry name" value="TetR_C_23"/>
    <property type="match status" value="1"/>
</dbReference>
<dbReference type="AlphaFoldDB" id="A0A1I3JQI6"/>
<sequence length="223" mass="26596">MKNTEITQENILELYSNYVLRNNRKPLNVFTFCDDHEISESDFYFYYANFDQLEADYLKYFLEQTLLLISAEESYIMETPKNKLLSFYFTFFEQLTLNRTLVIYLIGQEKNNLQNFKKLWALKAEFLRFIKSLDVTDSMLGNSSESKMKLERIKNKGIEEFYWGQFLATLKFWLDDTSSNFEKTDIFIEKSVDTGMDLLDVKPFKKLLDLGKFLFNEKVRPNS</sequence>
<dbReference type="SUPFAM" id="SSF48498">
    <property type="entry name" value="Tetracyclin repressor-like, C-terminal domain"/>
    <property type="match status" value="1"/>
</dbReference>
<name>A0A1I3JQI6_9FLAO</name>
<feature type="domain" description="Tetracyclin repressor-like C-terminal" evidence="1">
    <location>
        <begin position="83"/>
        <end position="214"/>
    </location>
</feature>
<dbReference type="Proteomes" id="UP000242560">
    <property type="component" value="Unassembled WGS sequence"/>
</dbReference>
<evidence type="ECO:0000259" key="1">
    <source>
        <dbReference type="Pfam" id="PF17931"/>
    </source>
</evidence>
<protein>
    <recommendedName>
        <fullName evidence="1">Tetracyclin repressor-like C-terminal domain-containing protein</fullName>
    </recommendedName>
</protein>
<dbReference type="InterPro" id="IPR036271">
    <property type="entry name" value="Tet_transcr_reg_TetR-rel_C_sf"/>
</dbReference>
<organism evidence="2 3">
    <name type="scientific">Kaistella treverensis</name>
    <dbReference type="NCBI Taxonomy" id="631455"/>
    <lineage>
        <taxon>Bacteria</taxon>
        <taxon>Pseudomonadati</taxon>
        <taxon>Bacteroidota</taxon>
        <taxon>Flavobacteriia</taxon>
        <taxon>Flavobacteriales</taxon>
        <taxon>Weeksellaceae</taxon>
        <taxon>Chryseobacterium group</taxon>
        <taxon>Kaistella</taxon>
    </lineage>
</organism>
<evidence type="ECO:0000313" key="3">
    <source>
        <dbReference type="Proteomes" id="UP000242560"/>
    </source>
</evidence>
<reference evidence="3" key="1">
    <citation type="submission" date="2016-10" db="EMBL/GenBank/DDBJ databases">
        <authorList>
            <person name="Varghese N."/>
            <person name="Submissions S."/>
        </authorList>
    </citation>
    <scope>NUCLEOTIDE SEQUENCE [LARGE SCALE GENOMIC DNA]</scope>
    <source>
        <strain evidence="3">DSM 22251</strain>
    </source>
</reference>
<dbReference type="RefSeq" id="WP_089818044.1">
    <property type="nucleotide sequence ID" value="NZ_FORQ01000001.1"/>
</dbReference>
<keyword evidence="3" id="KW-1185">Reference proteome</keyword>
<dbReference type="InterPro" id="IPR041673">
    <property type="entry name" value="TetR_C_23"/>
</dbReference>
<proteinExistence type="predicted"/>
<gene>
    <name evidence="2" type="ORF">SAMN05421638_0323</name>
</gene>
<accession>A0A1I3JQI6</accession>
<evidence type="ECO:0000313" key="2">
    <source>
        <dbReference type="EMBL" id="SFI62434.1"/>
    </source>
</evidence>
<dbReference type="EMBL" id="FORQ01000001">
    <property type="protein sequence ID" value="SFI62434.1"/>
    <property type="molecule type" value="Genomic_DNA"/>
</dbReference>